<feature type="region of interest" description="Disordered" evidence="1">
    <location>
        <begin position="486"/>
        <end position="506"/>
    </location>
</feature>
<protein>
    <submittedName>
        <fullName evidence="2">Uncharacterized protein</fullName>
    </submittedName>
</protein>
<feature type="compositionally biased region" description="Basic and acidic residues" evidence="1">
    <location>
        <begin position="37"/>
        <end position="50"/>
    </location>
</feature>
<dbReference type="InParanoid" id="T0PZB9"/>
<feature type="compositionally biased region" description="Basic and acidic residues" evidence="1">
    <location>
        <begin position="351"/>
        <end position="360"/>
    </location>
</feature>
<sequence length="506" mass="58166">MHALVPRPETPHGRLEVADDDDLLVFTVPKVTSPWRHRSDDTVPELDDRPPSPARLVPLPYRPVPRRASPTRKANHIPPLRDAPPPPTSDSEPMLAKLIPILGDHVGDVYAHVEAIHAAHVRKLHDERRSPSCVLTFNEQAAVQPELLRARHDEWRLLREQREEDCVINRERRLQEYSDHVEAQTTAYRREVRARAKHHTLLQASLRQVLAPLLVAAAAQFILRGVKMRWAAAALQATVRRCARHWRHLTQQHLALSNAATMLQLWLRESVKIKTVALKVFYGLRIFTRKVTLVQTFWRQHVAITAYRRRKLLRMWSDFELVEPPPVVLPEPEIAQKRDKKPPGGRRRSKKPEVPEETKRPYPTLPYPYPKFEIALRLAIIDQVLAEYQVSLRRRFRALEEDFYPYLLECLQGLEKDAPRSRVREKAQRYRLLGAVHAQLTRMPGALDAQASDGYAQLTLAASIDMCAMLHRANERLNPALYINTVGPNDPPPINRRGSSKRLSIG</sequence>
<accession>T0PZB9</accession>
<dbReference type="AlphaFoldDB" id="T0PZB9"/>
<dbReference type="eggNOG" id="ENOG502S5Q3">
    <property type="taxonomic scope" value="Eukaryota"/>
</dbReference>
<evidence type="ECO:0000313" key="2">
    <source>
        <dbReference type="EMBL" id="EQC26425.1"/>
    </source>
</evidence>
<evidence type="ECO:0000313" key="3">
    <source>
        <dbReference type="Proteomes" id="UP000030762"/>
    </source>
</evidence>
<feature type="region of interest" description="Disordered" evidence="1">
    <location>
        <begin position="34"/>
        <end position="91"/>
    </location>
</feature>
<name>T0PZB9_SAPDV</name>
<feature type="region of interest" description="Disordered" evidence="1">
    <location>
        <begin position="332"/>
        <end position="362"/>
    </location>
</feature>
<dbReference type="VEuPathDB" id="FungiDB:SDRG_15770"/>
<proteinExistence type="predicted"/>
<keyword evidence="3" id="KW-1185">Reference proteome</keyword>
<dbReference type="OrthoDB" id="71176at2759"/>
<feature type="compositionally biased region" description="Basic residues" evidence="1">
    <location>
        <begin position="338"/>
        <end position="350"/>
    </location>
</feature>
<gene>
    <name evidence="2" type="ORF">SDRG_15770</name>
</gene>
<evidence type="ECO:0000256" key="1">
    <source>
        <dbReference type="SAM" id="MobiDB-lite"/>
    </source>
</evidence>
<dbReference type="GeneID" id="19956497"/>
<dbReference type="EMBL" id="JH767232">
    <property type="protein sequence ID" value="EQC26425.1"/>
    <property type="molecule type" value="Genomic_DNA"/>
</dbReference>
<dbReference type="RefSeq" id="XP_008620174.1">
    <property type="nucleotide sequence ID" value="XM_008621952.1"/>
</dbReference>
<organism evidence="2 3">
    <name type="scientific">Saprolegnia diclina (strain VS20)</name>
    <dbReference type="NCBI Taxonomy" id="1156394"/>
    <lineage>
        <taxon>Eukaryota</taxon>
        <taxon>Sar</taxon>
        <taxon>Stramenopiles</taxon>
        <taxon>Oomycota</taxon>
        <taxon>Saprolegniomycetes</taxon>
        <taxon>Saprolegniales</taxon>
        <taxon>Saprolegniaceae</taxon>
        <taxon>Saprolegnia</taxon>
    </lineage>
</organism>
<reference evidence="2 3" key="1">
    <citation type="submission" date="2012-04" db="EMBL/GenBank/DDBJ databases">
        <title>The Genome Sequence of Saprolegnia declina VS20.</title>
        <authorList>
            <consortium name="The Broad Institute Genome Sequencing Platform"/>
            <person name="Russ C."/>
            <person name="Nusbaum C."/>
            <person name="Tyler B."/>
            <person name="van West P."/>
            <person name="Dieguez-Uribeondo J."/>
            <person name="de Bruijn I."/>
            <person name="Tripathy S."/>
            <person name="Jiang R."/>
            <person name="Young S.K."/>
            <person name="Zeng Q."/>
            <person name="Gargeya S."/>
            <person name="Fitzgerald M."/>
            <person name="Haas B."/>
            <person name="Abouelleil A."/>
            <person name="Alvarado L."/>
            <person name="Arachchi H.M."/>
            <person name="Berlin A."/>
            <person name="Chapman S.B."/>
            <person name="Goldberg J."/>
            <person name="Griggs A."/>
            <person name="Gujja S."/>
            <person name="Hansen M."/>
            <person name="Howarth C."/>
            <person name="Imamovic A."/>
            <person name="Larimer J."/>
            <person name="McCowen C."/>
            <person name="Montmayeur A."/>
            <person name="Murphy C."/>
            <person name="Neiman D."/>
            <person name="Pearson M."/>
            <person name="Priest M."/>
            <person name="Roberts A."/>
            <person name="Saif S."/>
            <person name="Shea T."/>
            <person name="Sisk P."/>
            <person name="Sykes S."/>
            <person name="Wortman J."/>
            <person name="Nusbaum C."/>
            <person name="Birren B."/>
        </authorList>
    </citation>
    <scope>NUCLEOTIDE SEQUENCE [LARGE SCALE GENOMIC DNA]</scope>
    <source>
        <strain evidence="2 3">VS20</strain>
    </source>
</reference>
<dbReference type="Proteomes" id="UP000030762">
    <property type="component" value="Unassembled WGS sequence"/>
</dbReference>